<sequence>MYHIRFLKVPYIVPPPSNTQQSSSKTPKANAGEITVSTKITLTTELGENFFYGSVPVRAEIAYRQNANSSVKKRKRAGSSKDKASSILLGETTALWKNGMRALQLDISIPRKVVEELAADNVQIFERVFINATDAADECPLFFESDDVPLPPTFFEIESMPFRFGQNDAGSTPKQKPAVTISYKNDDSLYVKRHVEMGQSGTLTLAEEIGDSMAKHLWDSGIFLCSYLRASKANQEEFISQLITDTDRKQQILEIGCGCGTVGIALSKLVKNSRVLLTDLDSAKEVAERNIVLNQDRSLTPVEFLPFDWDTSQNDEQQNAAVLDTQWDIVVACDCTYNPDSFTSLTDVLKRLIGADTKLLLVHKERHGSENTVFEMLEQKNVLKLQWRQLLEPTAVKSRVDILVHQS</sequence>
<evidence type="ECO:0000313" key="1">
    <source>
        <dbReference type="EMBL" id="KAK7205652.1"/>
    </source>
</evidence>
<dbReference type="CDD" id="cd02440">
    <property type="entry name" value="AdoMet_MTases"/>
    <property type="match status" value="1"/>
</dbReference>
<dbReference type="Pfam" id="PF10294">
    <property type="entry name" value="Methyltransf_16"/>
    <property type="match status" value="1"/>
</dbReference>
<comment type="caution">
    <text evidence="1">The sequence shown here is derived from an EMBL/GenBank/DDBJ whole genome shotgun (WGS) entry which is preliminary data.</text>
</comment>
<dbReference type="EMBL" id="JBBJBU010000004">
    <property type="protein sequence ID" value="KAK7205652.1"/>
    <property type="molecule type" value="Genomic_DNA"/>
</dbReference>
<keyword evidence="2" id="KW-1185">Reference proteome</keyword>
<dbReference type="GeneID" id="90040277"/>
<gene>
    <name evidence="1" type="ORF">BZA70DRAFT_304093</name>
</gene>
<dbReference type="RefSeq" id="XP_064768685.1">
    <property type="nucleotide sequence ID" value="XM_064914765.1"/>
</dbReference>
<dbReference type="SUPFAM" id="SSF53335">
    <property type="entry name" value="S-adenosyl-L-methionine-dependent methyltransferases"/>
    <property type="match status" value="1"/>
</dbReference>
<dbReference type="Gene3D" id="3.40.50.150">
    <property type="entry name" value="Vaccinia Virus protein VP39"/>
    <property type="match status" value="1"/>
</dbReference>
<keyword evidence="1" id="KW-0489">Methyltransferase</keyword>
<dbReference type="Proteomes" id="UP001498771">
    <property type="component" value="Unassembled WGS sequence"/>
</dbReference>
<dbReference type="PANTHER" id="PTHR14614">
    <property type="entry name" value="HEPATOCELLULAR CARCINOMA-ASSOCIATED ANTIGEN"/>
    <property type="match status" value="1"/>
</dbReference>
<keyword evidence="1" id="KW-0808">Transferase</keyword>
<proteinExistence type="predicted"/>
<dbReference type="InterPro" id="IPR019410">
    <property type="entry name" value="Methyltransf_16"/>
</dbReference>
<organism evidence="1 2">
    <name type="scientific">Myxozyma melibiosi</name>
    <dbReference type="NCBI Taxonomy" id="54550"/>
    <lineage>
        <taxon>Eukaryota</taxon>
        <taxon>Fungi</taxon>
        <taxon>Dikarya</taxon>
        <taxon>Ascomycota</taxon>
        <taxon>Saccharomycotina</taxon>
        <taxon>Lipomycetes</taxon>
        <taxon>Lipomycetales</taxon>
        <taxon>Lipomycetaceae</taxon>
        <taxon>Myxozyma</taxon>
    </lineage>
</organism>
<dbReference type="InterPro" id="IPR029063">
    <property type="entry name" value="SAM-dependent_MTases_sf"/>
</dbReference>
<name>A0ABR1F793_9ASCO</name>
<evidence type="ECO:0000313" key="2">
    <source>
        <dbReference type="Proteomes" id="UP001498771"/>
    </source>
</evidence>
<reference evidence="1 2" key="1">
    <citation type="submission" date="2024-03" db="EMBL/GenBank/DDBJ databases">
        <title>Genome-scale model development and genomic sequencing of the oleaginous clade Lipomyces.</title>
        <authorList>
            <consortium name="Lawrence Berkeley National Laboratory"/>
            <person name="Czajka J.J."/>
            <person name="Han Y."/>
            <person name="Kim J."/>
            <person name="Mondo S.J."/>
            <person name="Hofstad B.A."/>
            <person name="Robles A."/>
            <person name="Haridas S."/>
            <person name="Riley R."/>
            <person name="LaButti K."/>
            <person name="Pangilinan J."/>
            <person name="Andreopoulos W."/>
            <person name="Lipzen A."/>
            <person name="Yan J."/>
            <person name="Wang M."/>
            <person name="Ng V."/>
            <person name="Grigoriev I.V."/>
            <person name="Spatafora J.W."/>
            <person name="Magnuson J.K."/>
            <person name="Baker S.E."/>
            <person name="Pomraning K.R."/>
        </authorList>
    </citation>
    <scope>NUCLEOTIDE SEQUENCE [LARGE SCALE GENOMIC DNA]</scope>
    <source>
        <strain evidence="1 2">Phaff 52-87</strain>
    </source>
</reference>
<dbReference type="PANTHER" id="PTHR14614:SF132">
    <property type="entry name" value="PROTEIN-LYSINE METHYLTRANSFERASE C42C1.13"/>
    <property type="match status" value="1"/>
</dbReference>
<dbReference type="GO" id="GO:0032259">
    <property type="term" value="P:methylation"/>
    <property type="evidence" value="ECO:0007669"/>
    <property type="project" value="UniProtKB-KW"/>
</dbReference>
<dbReference type="GO" id="GO:0008168">
    <property type="term" value="F:methyltransferase activity"/>
    <property type="evidence" value="ECO:0007669"/>
    <property type="project" value="UniProtKB-KW"/>
</dbReference>
<accession>A0ABR1F793</accession>
<protein>
    <submittedName>
        <fullName evidence="1">Methyltransferase-domain-containing protein</fullName>
    </submittedName>
</protein>